<feature type="domain" description="HAMP" evidence="11">
    <location>
        <begin position="74"/>
        <end position="126"/>
    </location>
</feature>
<comment type="catalytic activity">
    <reaction evidence="1">
        <text>ATP + protein L-histidine = ADP + protein N-phospho-L-histidine.</text>
        <dbReference type="EC" id="2.7.13.3"/>
    </reaction>
</comment>
<dbReference type="SUPFAM" id="SSF55874">
    <property type="entry name" value="ATPase domain of HSP90 chaperone/DNA topoisomerase II/histidine kinase"/>
    <property type="match status" value="1"/>
</dbReference>
<evidence type="ECO:0000313" key="12">
    <source>
        <dbReference type="EMBL" id="CCV65452.1"/>
    </source>
</evidence>
<dbReference type="GO" id="GO:0000155">
    <property type="term" value="F:phosphorelay sensor kinase activity"/>
    <property type="evidence" value="ECO:0007669"/>
    <property type="project" value="InterPro"/>
</dbReference>
<dbReference type="InterPro" id="IPR036097">
    <property type="entry name" value="HisK_dim/P_sf"/>
</dbReference>
<dbReference type="SUPFAM" id="SSF47384">
    <property type="entry name" value="Homodimeric domain of signal transducing histidine kinase"/>
    <property type="match status" value="1"/>
</dbReference>
<sequence length="343" mass="39180">MNQKYHHYHSVKRLTIFIFLTMILSGLITLLITLSLIYVLKVELKFLRNPLYLLGMTLFASSLLATIITTLSSKNQMKELNDFLNAINQVSKGDFSIRLGVPKSPQMEVIYQNFNDMVSELSSIETLRNDFVSNFSHEFKTPIVSIKGFAKILLNGDLTKEEQTEYLDIIYQESTRLVMLSENTLNLTKLETQNIVFEKFNYPVDEQIRQCVLILQNEWEEKSLNLNLDLDDLTYLGSPELMQQLFINLISNSIKFSKQNGDIAISLKKVADGYLFIITDNGIGMDEQTSKRIFDKFYQGDLSHVTQGNGLGLSIVKRIVNLINGEITVKSVLNEGTTFLIKF</sequence>
<evidence type="ECO:0000256" key="4">
    <source>
        <dbReference type="ARBA" id="ARBA00022553"/>
    </source>
</evidence>
<evidence type="ECO:0000256" key="9">
    <source>
        <dbReference type="SAM" id="Phobius"/>
    </source>
</evidence>
<keyword evidence="8 9" id="KW-0472">Membrane</keyword>
<dbReference type="Gene3D" id="1.10.287.130">
    <property type="match status" value="1"/>
</dbReference>
<dbReference type="PANTHER" id="PTHR43711">
    <property type="entry name" value="TWO-COMPONENT HISTIDINE KINASE"/>
    <property type="match status" value="1"/>
</dbReference>
<dbReference type="STRING" id="61635.BN85304310"/>
<evidence type="ECO:0000259" key="11">
    <source>
        <dbReference type="PROSITE" id="PS50885"/>
    </source>
</evidence>
<dbReference type="KEGG" id="abra:BN85304310"/>
<dbReference type="PANTHER" id="PTHR43711:SF26">
    <property type="entry name" value="SENSOR HISTIDINE KINASE RCSC"/>
    <property type="match status" value="1"/>
</dbReference>
<dbReference type="PROSITE" id="PS50109">
    <property type="entry name" value="HIS_KIN"/>
    <property type="match status" value="1"/>
</dbReference>
<evidence type="ECO:0000256" key="6">
    <source>
        <dbReference type="ARBA" id="ARBA00022777"/>
    </source>
</evidence>
<accession>U4KMP0</accession>
<dbReference type="EC" id="2.7.13.3" evidence="3"/>
<dbReference type="SMART" id="SM00387">
    <property type="entry name" value="HATPase_c"/>
    <property type="match status" value="1"/>
</dbReference>
<organism evidence="12 13">
    <name type="scientific">Acholeplasma brassicae</name>
    <dbReference type="NCBI Taxonomy" id="61635"/>
    <lineage>
        <taxon>Bacteria</taxon>
        <taxon>Bacillati</taxon>
        <taxon>Mycoplasmatota</taxon>
        <taxon>Mollicutes</taxon>
        <taxon>Acholeplasmatales</taxon>
        <taxon>Acholeplasmataceae</taxon>
        <taxon>Acholeplasma</taxon>
    </lineage>
</organism>
<dbReference type="InterPro" id="IPR036890">
    <property type="entry name" value="HATPase_C_sf"/>
</dbReference>
<dbReference type="Gene3D" id="3.30.565.10">
    <property type="entry name" value="Histidine kinase-like ATPase, C-terminal domain"/>
    <property type="match status" value="1"/>
</dbReference>
<dbReference type="CDD" id="cd00082">
    <property type="entry name" value="HisKA"/>
    <property type="match status" value="1"/>
</dbReference>
<dbReference type="InterPro" id="IPR003594">
    <property type="entry name" value="HATPase_dom"/>
</dbReference>
<dbReference type="PRINTS" id="PR00344">
    <property type="entry name" value="BCTRLSENSOR"/>
</dbReference>
<name>U4KMP0_9MOLU</name>
<evidence type="ECO:0000256" key="7">
    <source>
        <dbReference type="ARBA" id="ARBA00023012"/>
    </source>
</evidence>
<dbReference type="FunFam" id="1.10.287.130:FF:000001">
    <property type="entry name" value="Two-component sensor histidine kinase"/>
    <property type="match status" value="1"/>
</dbReference>
<keyword evidence="9" id="KW-0812">Transmembrane</keyword>
<dbReference type="Pfam" id="PF02518">
    <property type="entry name" value="HATPase_c"/>
    <property type="match status" value="1"/>
</dbReference>
<gene>
    <name evidence="12" type="ORF">BN85304310</name>
</gene>
<dbReference type="InterPro" id="IPR005467">
    <property type="entry name" value="His_kinase_dom"/>
</dbReference>
<keyword evidence="7" id="KW-0902">Two-component regulatory system</keyword>
<evidence type="ECO:0000259" key="10">
    <source>
        <dbReference type="PROSITE" id="PS50109"/>
    </source>
</evidence>
<evidence type="ECO:0000313" key="13">
    <source>
        <dbReference type="Proteomes" id="UP000032737"/>
    </source>
</evidence>
<keyword evidence="9" id="KW-1133">Transmembrane helix</keyword>
<evidence type="ECO:0000256" key="8">
    <source>
        <dbReference type="ARBA" id="ARBA00023136"/>
    </source>
</evidence>
<feature type="transmembrane region" description="Helical" evidence="9">
    <location>
        <begin position="51"/>
        <end position="71"/>
    </location>
</feature>
<comment type="subcellular location">
    <subcellularLocation>
        <location evidence="2">Membrane</location>
    </subcellularLocation>
</comment>
<keyword evidence="6" id="KW-0418">Kinase</keyword>
<feature type="transmembrane region" description="Helical" evidence="9">
    <location>
        <begin position="14"/>
        <end position="39"/>
    </location>
</feature>
<dbReference type="PROSITE" id="PS50885">
    <property type="entry name" value="HAMP"/>
    <property type="match status" value="1"/>
</dbReference>
<dbReference type="FunFam" id="3.30.565.10:FF:000006">
    <property type="entry name" value="Sensor histidine kinase WalK"/>
    <property type="match status" value="1"/>
</dbReference>
<dbReference type="Proteomes" id="UP000032737">
    <property type="component" value="Chromosome"/>
</dbReference>
<dbReference type="Pfam" id="PF00512">
    <property type="entry name" value="HisKA"/>
    <property type="match status" value="1"/>
</dbReference>
<dbReference type="AlphaFoldDB" id="U4KMP0"/>
<dbReference type="SMART" id="SM00388">
    <property type="entry name" value="HisKA"/>
    <property type="match status" value="1"/>
</dbReference>
<dbReference type="InterPro" id="IPR004358">
    <property type="entry name" value="Sig_transdc_His_kin-like_C"/>
</dbReference>
<feature type="domain" description="Histidine kinase" evidence="10">
    <location>
        <begin position="134"/>
        <end position="343"/>
    </location>
</feature>
<evidence type="ECO:0000256" key="1">
    <source>
        <dbReference type="ARBA" id="ARBA00000085"/>
    </source>
</evidence>
<dbReference type="InterPro" id="IPR003661">
    <property type="entry name" value="HisK_dim/P_dom"/>
</dbReference>
<dbReference type="InterPro" id="IPR050736">
    <property type="entry name" value="Sensor_HK_Regulatory"/>
</dbReference>
<evidence type="ECO:0000256" key="5">
    <source>
        <dbReference type="ARBA" id="ARBA00022679"/>
    </source>
</evidence>
<keyword evidence="4" id="KW-0597">Phosphoprotein</keyword>
<dbReference type="GO" id="GO:0016020">
    <property type="term" value="C:membrane"/>
    <property type="evidence" value="ECO:0007669"/>
    <property type="project" value="UniProtKB-SubCell"/>
</dbReference>
<dbReference type="InterPro" id="IPR003660">
    <property type="entry name" value="HAMP_dom"/>
</dbReference>
<protein>
    <recommendedName>
        <fullName evidence="3">histidine kinase</fullName>
        <ecNumber evidence="3">2.7.13.3</ecNumber>
    </recommendedName>
</protein>
<evidence type="ECO:0000256" key="3">
    <source>
        <dbReference type="ARBA" id="ARBA00012438"/>
    </source>
</evidence>
<proteinExistence type="predicted"/>
<evidence type="ECO:0000256" key="2">
    <source>
        <dbReference type="ARBA" id="ARBA00004370"/>
    </source>
</evidence>
<dbReference type="CDD" id="cd00075">
    <property type="entry name" value="HATPase"/>
    <property type="match status" value="1"/>
</dbReference>
<keyword evidence="5" id="KW-0808">Transferase</keyword>
<dbReference type="OrthoDB" id="9813151at2"/>
<dbReference type="EMBL" id="FO681348">
    <property type="protein sequence ID" value="CCV65452.1"/>
    <property type="molecule type" value="Genomic_DNA"/>
</dbReference>
<reference evidence="12 13" key="1">
    <citation type="journal article" date="2013" name="J. Mol. Microbiol. Biotechnol.">
        <title>Analysis of the Complete Genomes of Acholeplasma brassicae , A. palmae and A. laidlawii and Their Comparison to the Obligate Parasites from ' Candidatus Phytoplasma'.</title>
        <authorList>
            <person name="Kube M."/>
            <person name="Siewert C."/>
            <person name="Migdoll A.M."/>
            <person name="Duduk B."/>
            <person name="Holz S."/>
            <person name="Rabus R."/>
            <person name="Seemuller E."/>
            <person name="Mitrovic J."/>
            <person name="Muller I."/>
            <person name="Buttner C."/>
            <person name="Reinhardt R."/>
        </authorList>
    </citation>
    <scope>NUCLEOTIDE SEQUENCE [LARGE SCALE GENOMIC DNA]</scope>
    <source>
        <strain evidence="13">0502</strain>
    </source>
</reference>
<dbReference type="CDD" id="cd06225">
    <property type="entry name" value="HAMP"/>
    <property type="match status" value="1"/>
</dbReference>
<dbReference type="Gene3D" id="6.10.340.10">
    <property type="match status" value="1"/>
</dbReference>
<dbReference type="RefSeq" id="WP_030004311.1">
    <property type="nucleotide sequence ID" value="NC_022549.1"/>
</dbReference>
<keyword evidence="13" id="KW-1185">Reference proteome</keyword>
<dbReference type="HOGENOM" id="CLU_000445_89_3_14"/>